<feature type="compositionally biased region" description="Acidic residues" evidence="1">
    <location>
        <begin position="298"/>
        <end position="308"/>
    </location>
</feature>
<keyword evidence="3" id="KW-1185">Reference proteome</keyword>
<gene>
    <name evidence="2" type="ORF">GS429_17305</name>
</gene>
<organism evidence="2 3">
    <name type="scientific">Natronorubrum halalkaliphilum</name>
    <dbReference type="NCBI Taxonomy" id="2691917"/>
    <lineage>
        <taxon>Archaea</taxon>
        <taxon>Methanobacteriati</taxon>
        <taxon>Methanobacteriota</taxon>
        <taxon>Stenosarchaea group</taxon>
        <taxon>Halobacteria</taxon>
        <taxon>Halobacteriales</taxon>
        <taxon>Natrialbaceae</taxon>
        <taxon>Natronorubrum</taxon>
    </lineage>
</organism>
<dbReference type="OrthoDB" id="206466at2157"/>
<dbReference type="EMBL" id="WUYX01000060">
    <property type="protein sequence ID" value="MXV63786.1"/>
    <property type="molecule type" value="Genomic_DNA"/>
</dbReference>
<proteinExistence type="predicted"/>
<dbReference type="Proteomes" id="UP000434101">
    <property type="component" value="Unassembled WGS sequence"/>
</dbReference>
<feature type="compositionally biased region" description="Acidic residues" evidence="1">
    <location>
        <begin position="228"/>
        <end position="277"/>
    </location>
</feature>
<evidence type="ECO:0000256" key="1">
    <source>
        <dbReference type="SAM" id="MobiDB-lite"/>
    </source>
</evidence>
<feature type="region of interest" description="Disordered" evidence="1">
    <location>
        <begin position="222"/>
        <end position="309"/>
    </location>
</feature>
<accession>A0A6B0VS31</accession>
<sequence>MTITGSVAAGPALVVADSDDYDLSVPGATDTPPQTVSVGDSTHEVSALATVDYGDSLAVDVTAPEGTDFDVDLYNSDSHVETFESGSGTERVTFDTDDVDPGSYMLALYIDGNHVDIFPVVIASHDVTTSHPTEVNSDGEVTIDTTVSEISSAETLSGVEVAVWNDDTVIRNEATATGDDSYQLTISGSQLEEGESYNVYAIAQGTDEVEGEPEALGVSYGSTLTVTDSDDSDEDDDDKTDDNGDSEEDETDEGETDSEGSDYDGTDEEENETDDTQNETNQSEQSDDTDDNVVQPNTDDDEDDESDADSVPVLGVQFLLLGTLFIGLVCRTIVRT</sequence>
<dbReference type="AlphaFoldDB" id="A0A6B0VS31"/>
<evidence type="ECO:0000313" key="2">
    <source>
        <dbReference type="EMBL" id="MXV63786.1"/>
    </source>
</evidence>
<dbReference type="RefSeq" id="WP_160066594.1">
    <property type="nucleotide sequence ID" value="NZ_WUYX01000060.1"/>
</dbReference>
<reference evidence="2 3" key="1">
    <citation type="submission" date="2020-01" db="EMBL/GenBank/DDBJ databases">
        <title>Natronorubrum sp. JWXQ-INN 674 isolated from Inner Mongolia Autonomous Region of China.</title>
        <authorList>
            <person name="Xue Q."/>
        </authorList>
    </citation>
    <scope>NUCLEOTIDE SEQUENCE [LARGE SCALE GENOMIC DNA]</scope>
    <source>
        <strain evidence="2 3">JWXQ-INN-674</strain>
    </source>
</reference>
<comment type="caution">
    <text evidence="2">The sequence shown here is derived from an EMBL/GenBank/DDBJ whole genome shotgun (WGS) entry which is preliminary data.</text>
</comment>
<protein>
    <submittedName>
        <fullName evidence="2">Cell surface glycoprotein</fullName>
    </submittedName>
</protein>
<name>A0A6B0VS31_9EURY</name>
<evidence type="ECO:0000313" key="3">
    <source>
        <dbReference type="Proteomes" id="UP000434101"/>
    </source>
</evidence>